<dbReference type="Proteomes" id="UP000828390">
    <property type="component" value="Unassembled WGS sequence"/>
</dbReference>
<dbReference type="EMBL" id="JAIWYP010000010">
    <property type="protein sequence ID" value="KAH3752565.1"/>
    <property type="molecule type" value="Genomic_DNA"/>
</dbReference>
<accession>A0A9D4DQ25</accession>
<feature type="region of interest" description="Disordered" evidence="1">
    <location>
        <begin position="76"/>
        <end position="96"/>
    </location>
</feature>
<comment type="caution">
    <text evidence="2">The sequence shown here is derived from an EMBL/GenBank/DDBJ whole genome shotgun (WGS) entry which is preliminary data.</text>
</comment>
<evidence type="ECO:0000313" key="2">
    <source>
        <dbReference type="EMBL" id="KAH3752565.1"/>
    </source>
</evidence>
<keyword evidence="3" id="KW-1185">Reference proteome</keyword>
<reference evidence="2" key="2">
    <citation type="submission" date="2020-11" db="EMBL/GenBank/DDBJ databases">
        <authorList>
            <person name="McCartney M.A."/>
            <person name="Auch B."/>
            <person name="Kono T."/>
            <person name="Mallez S."/>
            <person name="Becker A."/>
            <person name="Gohl D.M."/>
            <person name="Silverstein K.A.T."/>
            <person name="Koren S."/>
            <person name="Bechman K.B."/>
            <person name="Herman A."/>
            <person name="Abrahante J.E."/>
            <person name="Garbe J."/>
        </authorList>
    </citation>
    <scope>NUCLEOTIDE SEQUENCE</scope>
    <source>
        <strain evidence="2">Duluth1</strain>
        <tissue evidence="2">Whole animal</tissue>
    </source>
</reference>
<feature type="compositionally biased region" description="Basic and acidic residues" evidence="1">
    <location>
        <begin position="78"/>
        <end position="89"/>
    </location>
</feature>
<sequence>MGRIINSNRVERGIPHQPKERRHQFLIQLPRKLPVEEDLLLRRWRCIGHTPSQTCKRARGWPRPPGAITWMQMLSRNAKHEGSWRDSTRTETPGGG</sequence>
<proteinExistence type="predicted"/>
<organism evidence="2 3">
    <name type="scientific">Dreissena polymorpha</name>
    <name type="common">Zebra mussel</name>
    <name type="synonym">Mytilus polymorpha</name>
    <dbReference type="NCBI Taxonomy" id="45954"/>
    <lineage>
        <taxon>Eukaryota</taxon>
        <taxon>Metazoa</taxon>
        <taxon>Spiralia</taxon>
        <taxon>Lophotrochozoa</taxon>
        <taxon>Mollusca</taxon>
        <taxon>Bivalvia</taxon>
        <taxon>Autobranchia</taxon>
        <taxon>Heteroconchia</taxon>
        <taxon>Euheterodonta</taxon>
        <taxon>Imparidentia</taxon>
        <taxon>Neoheterodontei</taxon>
        <taxon>Myida</taxon>
        <taxon>Dreissenoidea</taxon>
        <taxon>Dreissenidae</taxon>
        <taxon>Dreissena</taxon>
    </lineage>
</organism>
<gene>
    <name evidence="2" type="ORF">DPMN_187186</name>
</gene>
<reference evidence="2" key="1">
    <citation type="journal article" date="2019" name="bioRxiv">
        <title>The Genome of the Zebra Mussel, Dreissena polymorpha: A Resource for Invasive Species Research.</title>
        <authorList>
            <person name="McCartney M.A."/>
            <person name="Auch B."/>
            <person name="Kono T."/>
            <person name="Mallez S."/>
            <person name="Zhang Y."/>
            <person name="Obille A."/>
            <person name="Becker A."/>
            <person name="Abrahante J.E."/>
            <person name="Garbe J."/>
            <person name="Badalamenti J.P."/>
            <person name="Herman A."/>
            <person name="Mangelson H."/>
            <person name="Liachko I."/>
            <person name="Sullivan S."/>
            <person name="Sone E.D."/>
            <person name="Koren S."/>
            <person name="Silverstein K.A.T."/>
            <person name="Beckman K.B."/>
            <person name="Gohl D.M."/>
        </authorList>
    </citation>
    <scope>NUCLEOTIDE SEQUENCE</scope>
    <source>
        <strain evidence="2">Duluth1</strain>
        <tissue evidence="2">Whole animal</tissue>
    </source>
</reference>
<evidence type="ECO:0000313" key="3">
    <source>
        <dbReference type="Proteomes" id="UP000828390"/>
    </source>
</evidence>
<protein>
    <submittedName>
        <fullName evidence="2">Uncharacterized protein</fullName>
    </submittedName>
</protein>
<evidence type="ECO:0000256" key="1">
    <source>
        <dbReference type="SAM" id="MobiDB-lite"/>
    </source>
</evidence>
<dbReference type="AlphaFoldDB" id="A0A9D4DQ25"/>
<name>A0A9D4DQ25_DREPO</name>